<keyword evidence="7" id="KW-0175">Coiled coil</keyword>
<feature type="region of interest" description="Disordered" evidence="8">
    <location>
        <begin position="69"/>
        <end position="120"/>
    </location>
</feature>
<dbReference type="FunFam" id="3.30.70.330:FF:000105">
    <property type="entry name" value="HIV Tat-specific factor 1 homolog"/>
    <property type="match status" value="1"/>
</dbReference>
<dbReference type="CDD" id="cd12282">
    <property type="entry name" value="RRM2_TatSF1_like"/>
    <property type="match status" value="1"/>
</dbReference>
<dbReference type="PANTHER" id="PTHR15608:SF0">
    <property type="entry name" value="HIV TAT-SPECIFIC FACTOR 1"/>
    <property type="match status" value="1"/>
</dbReference>
<reference evidence="10" key="1">
    <citation type="submission" date="2013-08" db="EMBL/GenBank/DDBJ databases">
        <title>Gene expansion shapes genome architecture in the human pathogen Lichtheimia corymbifera: an evolutionary genomics analysis in the ancient terrestrial Mucorales (Mucoromycotina).</title>
        <authorList>
            <person name="Schwartze V.U."/>
            <person name="Winter S."/>
            <person name="Shelest E."/>
            <person name="Marcet-Houben M."/>
            <person name="Horn F."/>
            <person name="Wehner S."/>
            <person name="Hoffmann K."/>
            <person name="Riege K."/>
            <person name="Sammeth M."/>
            <person name="Nowrousian M."/>
            <person name="Valiante V."/>
            <person name="Linde J."/>
            <person name="Jacobsen I.D."/>
            <person name="Marz M."/>
            <person name="Brakhage A.A."/>
            <person name="Gabaldon T."/>
            <person name="Bocker S."/>
            <person name="Voigt K."/>
        </authorList>
    </citation>
    <scope>NUCLEOTIDE SEQUENCE [LARGE SCALE GENOMIC DNA]</scope>
    <source>
        <strain evidence="10">FSU 9682</strain>
    </source>
</reference>
<dbReference type="STRING" id="1263082.A0A068RNG9"/>
<dbReference type="GO" id="GO:0005684">
    <property type="term" value="C:U2-type spliceosomal complex"/>
    <property type="evidence" value="ECO:0007669"/>
    <property type="project" value="EnsemblFungi"/>
</dbReference>
<dbReference type="InterPro" id="IPR000504">
    <property type="entry name" value="RRM_dom"/>
</dbReference>
<evidence type="ECO:0000256" key="6">
    <source>
        <dbReference type="PROSITE-ProRule" id="PRU00176"/>
    </source>
</evidence>
<dbReference type="OrthoDB" id="10258585at2759"/>
<keyword evidence="11" id="KW-1185">Reference proteome</keyword>
<dbReference type="GO" id="GO:0005686">
    <property type="term" value="C:U2 snRNP"/>
    <property type="evidence" value="ECO:0007669"/>
    <property type="project" value="EnsemblFungi"/>
</dbReference>
<gene>
    <name evidence="10" type="ORF">LCOR_02911.1</name>
</gene>
<keyword evidence="5" id="KW-0508">mRNA splicing</keyword>
<keyword evidence="2" id="KW-0507">mRNA processing</keyword>
<dbReference type="FunFam" id="3.30.70.330:FF:000329">
    <property type="entry name" value="splicing factor U2AF-associated protein 2"/>
    <property type="match status" value="1"/>
</dbReference>
<evidence type="ECO:0000313" key="11">
    <source>
        <dbReference type="Proteomes" id="UP000027586"/>
    </source>
</evidence>
<dbReference type="Proteomes" id="UP000027586">
    <property type="component" value="Unassembled WGS sequence"/>
</dbReference>
<evidence type="ECO:0000256" key="4">
    <source>
        <dbReference type="ARBA" id="ARBA00022884"/>
    </source>
</evidence>
<dbReference type="InterPro" id="IPR035979">
    <property type="entry name" value="RBD_domain_sf"/>
</dbReference>
<evidence type="ECO:0000256" key="8">
    <source>
        <dbReference type="SAM" id="MobiDB-lite"/>
    </source>
</evidence>
<proteinExistence type="inferred from homology"/>
<evidence type="ECO:0000313" key="10">
    <source>
        <dbReference type="EMBL" id="CDH51275.1"/>
    </source>
</evidence>
<dbReference type="GO" id="GO:0003723">
    <property type="term" value="F:RNA binding"/>
    <property type="evidence" value="ECO:0007669"/>
    <property type="project" value="UniProtKB-UniRule"/>
</dbReference>
<dbReference type="CDD" id="cd12281">
    <property type="entry name" value="RRM1_TatSF1_like"/>
    <property type="match status" value="1"/>
</dbReference>
<evidence type="ECO:0000259" key="9">
    <source>
        <dbReference type="PROSITE" id="PS50102"/>
    </source>
</evidence>
<dbReference type="InterPro" id="IPR034392">
    <property type="entry name" value="TatSF1-like_RRM1"/>
</dbReference>
<feature type="coiled-coil region" evidence="7">
    <location>
        <begin position="215"/>
        <end position="242"/>
    </location>
</feature>
<protein>
    <submittedName>
        <fullName evidence="10">Nuclear mrna splicing factor-associated protein</fullName>
    </submittedName>
</protein>
<keyword evidence="3" id="KW-0677">Repeat</keyword>
<evidence type="ECO:0000256" key="5">
    <source>
        <dbReference type="ARBA" id="ARBA00023187"/>
    </source>
</evidence>
<dbReference type="Gene3D" id="3.30.70.330">
    <property type="match status" value="2"/>
</dbReference>
<dbReference type="InterPro" id="IPR012677">
    <property type="entry name" value="Nucleotide-bd_a/b_plait_sf"/>
</dbReference>
<accession>A0A068RNG9</accession>
<dbReference type="Pfam" id="PF00076">
    <property type="entry name" value="RRM_1"/>
    <property type="match status" value="2"/>
</dbReference>
<evidence type="ECO:0000256" key="2">
    <source>
        <dbReference type="ARBA" id="ARBA00022664"/>
    </source>
</evidence>
<organism evidence="10 11">
    <name type="scientific">Lichtheimia corymbifera JMRC:FSU:9682</name>
    <dbReference type="NCBI Taxonomy" id="1263082"/>
    <lineage>
        <taxon>Eukaryota</taxon>
        <taxon>Fungi</taxon>
        <taxon>Fungi incertae sedis</taxon>
        <taxon>Mucoromycota</taxon>
        <taxon>Mucoromycotina</taxon>
        <taxon>Mucoromycetes</taxon>
        <taxon>Mucorales</taxon>
        <taxon>Lichtheimiaceae</taxon>
        <taxon>Lichtheimia</taxon>
    </lineage>
</organism>
<dbReference type="PROSITE" id="PS50102">
    <property type="entry name" value="RRM"/>
    <property type="match status" value="1"/>
</dbReference>
<keyword evidence="4 6" id="KW-0694">RNA-binding</keyword>
<dbReference type="GO" id="GO:0000398">
    <property type="term" value="P:mRNA splicing, via spliceosome"/>
    <property type="evidence" value="ECO:0007669"/>
    <property type="project" value="InterPro"/>
</dbReference>
<name>A0A068RNG9_9FUNG</name>
<dbReference type="SMART" id="SM00360">
    <property type="entry name" value="RRM"/>
    <property type="match status" value="2"/>
</dbReference>
<dbReference type="VEuPathDB" id="FungiDB:LCOR_02911.1"/>
<feature type="domain" description="RRM" evidence="9">
    <location>
        <begin position="117"/>
        <end position="206"/>
    </location>
</feature>
<comment type="caution">
    <text evidence="10">The sequence shown here is derived from an EMBL/GenBank/DDBJ whole genome shotgun (WGS) entry which is preliminary data.</text>
</comment>
<dbReference type="InterPro" id="IPR034393">
    <property type="entry name" value="TatSF1-like"/>
</dbReference>
<dbReference type="AlphaFoldDB" id="A0A068RNG9"/>
<evidence type="ECO:0000256" key="3">
    <source>
        <dbReference type="ARBA" id="ARBA00022737"/>
    </source>
</evidence>
<dbReference type="SUPFAM" id="SSF54928">
    <property type="entry name" value="RNA-binding domain, RBD"/>
    <property type="match status" value="2"/>
</dbReference>
<dbReference type="EMBL" id="CBTN010000009">
    <property type="protein sequence ID" value="CDH51275.1"/>
    <property type="molecule type" value="Genomic_DNA"/>
</dbReference>
<sequence>MSAPPPSKDKTPADFASDSRYTLNKETNKWSYVGDDGVCYEYDESLAAWFPMYDEDLIKQQQSAYAIEGVDESEPAVQPRQKKKRVYTYEEDNEGSSSNNNNNAKKQKRDTAKRPNTSVYVTGVPPDATIEEIKDVFTKCGVIMEDLESGQPKIKIYQDAEGRPKGDALVTYFKEESVPLAINLLDDAEFRLGEPSTRIRVQQAVFTEKQLPADKKKSQANKNKTKKRLHQLQRKLDWVDEETGKKAEKFNKIVILKNMYTQQELDEDPTLLLELKEDVREECEKLGEVTNVILYDKSPGGVISVRFMEQKSAEACVLLMNNRYFAGRQISAEIYDGKTRYEKSGARTTEEDDENEKARLERYAKWLEQGGGGSDDEGGDNNES</sequence>
<evidence type="ECO:0000256" key="1">
    <source>
        <dbReference type="ARBA" id="ARBA00007747"/>
    </source>
</evidence>
<comment type="similarity">
    <text evidence="1">Belongs to the HTATSF1 family.</text>
</comment>
<evidence type="ECO:0000256" key="7">
    <source>
        <dbReference type="SAM" id="Coils"/>
    </source>
</evidence>
<dbReference type="PANTHER" id="PTHR15608">
    <property type="entry name" value="SPLICING FACTOR U2AF-ASSOCIATED PROTEIN 2"/>
    <property type="match status" value="1"/>
</dbReference>